<dbReference type="SUPFAM" id="SSF55729">
    <property type="entry name" value="Acyl-CoA N-acyltransferases (Nat)"/>
    <property type="match status" value="1"/>
</dbReference>
<evidence type="ECO:0000259" key="1">
    <source>
        <dbReference type="PROSITE" id="PS51186"/>
    </source>
</evidence>
<dbReference type="InterPro" id="IPR000182">
    <property type="entry name" value="GNAT_dom"/>
</dbReference>
<dbReference type="PANTHER" id="PTHR39173:SF1">
    <property type="entry name" value="ACETYLTRANSFERASE"/>
    <property type="match status" value="1"/>
</dbReference>
<feature type="domain" description="N-acetyltransferase" evidence="1">
    <location>
        <begin position="33"/>
        <end position="176"/>
    </location>
</feature>
<accession>A0ABU1EDB9</accession>
<dbReference type="PROSITE" id="PS51186">
    <property type="entry name" value="GNAT"/>
    <property type="match status" value="1"/>
</dbReference>
<proteinExistence type="predicted"/>
<sequence length="180" mass="20674">MNRLKLVLPNVEYKEILMDYKKEFIKNGDSIDGSAGLANSKSFEEWYKAFKDNLNEETVRDGLVPATTYLALDESGKLIGMIDIRHRLNEYLLNFGGHIGYSVRKLERRKGYATEMLKLALKKSIELNIKEVLITCDKENIASAKTIISNGGVLENEVFDPNDNTITQRYWIKLVDLYKF</sequence>
<dbReference type="Pfam" id="PF13302">
    <property type="entry name" value="Acetyltransf_3"/>
    <property type="match status" value="1"/>
</dbReference>
<dbReference type="Gene3D" id="3.40.630.30">
    <property type="match status" value="1"/>
</dbReference>
<evidence type="ECO:0000313" key="2">
    <source>
        <dbReference type="EMBL" id="MDR5586362.1"/>
    </source>
</evidence>
<organism evidence="2 3">
    <name type="scientific">Clostridium aquiflavi</name>
    <dbReference type="NCBI Taxonomy" id="3073603"/>
    <lineage>
        <taxon>Bacteria</taxon>
        <taxon>Bacillati</taxon>
        <taxon>Bacillota</taxon>
        <taxon>Clostridia</taxon>
        <taxon>Eubacteriales</taxon>
        <taxon>Clostridiaceae</taxon>
        <taxon>Clostridium</taxon>
    </lineage>
</organism>
<dbReference type="Proteomes" id="UP001256646">
    <property type="component" value="Unassembled WGS sequence"/>
</dbReference>
<comment type="caution">
    <text evidence="2">The sequence shown here is derived from an EMBL/GenBank/DDBJ whole genome shotgun (WGS) entry which is preliminary data.</text>
</comment>
<name>A0ABU1EDB9_9CLOT</name>
<dbReference type="CDD" id="cd04301">
    <property type="entry name" value="NAT_SF"/>
    <property type="match status" value="1"/>
</dbReference>
<protein>
    <submittedName>
        <fullName evidence="2">GNAT family N-acetyltransferase</fullName>
    </submittedName>
</protein>
<dbReference type="InterPro" id="IPR016181">
    <property type="entry name" value="Acyl_CoA_acyltransferase"/>
</dbReference>
<dbReference type="EMBL" id="JAVJAN010000005">
    <property type="protein sequence ID" value="MDR5586362.1"/>
    <property type="molecule type" value="Genomic_DNA"/>
</dbReference>
<reference evidence="2 3" key="1">
    <citation type="submission" date="2023-09" db="EMBL/GenBank/DDBJ databases">
        <authorList>
            <person name="Zhai L."/>
        </authorList>
    </citation>
    <scope>NUCLEOTIDE SEQUENCE [LARGE SCALE GENOMIC DNA]</scope>
    <source>
        <strain evidence="2 3">5 N-1</strain>
    </source>
</reference>
<dbReference type="PANTHER" id="PTHR39173">
    <property type="entry name" value="ACETYLTRANSFERASE"/>
    <property type="match status" value="1"/>
</dbReference>
<evidence type="ECO:0000313" key="3">
    <source>
        <dbReference type="Proteomes" id="UP001256646"/>
    </source>
</evidence>
<dbReference type="RefSeq" id="WP_252215511.1">
    <property type="nucleotide sequence ID" value="NZ_JAVJAN010000005.1"/>
</dbReference>
<gene>
    <name evidence="2" type="ORF">RGC78_02670</name>
</gene>
<keyword evidence="3" id="KW-1185">Reference proteome</keyword>